<evidence type="ECO:0000256" key="5">
    <source>
        <dbReference type="ARBA" id="ARBA00022759"/>
    </source>
</evidence>
<dbReference type="NCBIfam" id="TIGR01573">
    <property type="entry name" value="cas2"/>
    <property type="match status" value="1"/>
</dbReference>
<comment type="subunit">
    <text evidence="9">Homodimer, forms a heterotetramer with a Cas1 homodimer.</text>
</comment>
<dbReference type="AlphaFoldDB" id="A0A1B1U6R7"/>
<dbReference type="Proteomes" id="UP000092884">
    <property type="component" value="Chromosome"/>
</dbReference>
<keyword evidence="11" id="KW-1185">Reference proteome</keyword>
<evidence type="ECO:0000313" key="10">
    <source>
        <dbReference type="EMBL" id="ANV98494.1"/>
    </source>
</evidence>
<dbReference type="Gene3D" id="3.30.70.240">
    <property type="match status" value="1"/>
</dbReference>
<dbReference type="GO" id="GO:0046872">
    <property type="term" value="F:metal ion binding"/>
    <property type="evidence" value="ECO:0007669"/>
    <property type="project" value="UniProtKB-UniRule"/>
</dbReference>
<keyword evidence="8 9" id="KW-0051">Antiviral defense</keyword>
<protein>
    <recommendedName>
        <fullName evidence="9">CRISPR-associated endoribonuclease Cas2</fullName>
        <ecNumber evidence="9">3.1.-.-</ecNumber>
    </recommendedName>
</protein>
<evidence type="ECO:0000313" key="11">
    <source>
        <dbReference type="Proteomes" id="UP000092884"/>
    </source>
</evidence>
<dbReference type="SUPFAM" id="SSF143430">
    <property type="entry name" value="TTP0101/SSO1404-like"/>
    <property type="match status" value="1"/>
</dbReference>
<keyword evidence="5 9" id="KW-0255">Endonuclease</keyword>
<evidence type="ECO:0000256" key="8">
    <source>
        <dbReference type="ARBA" id="ARBA00023118"/>
    </source>
</evidence>
<comment type="function">
    <text evidence="9">CRISPR (clustered regularly interspaced short palindromic repeat), is an adaptive immune system that provides protection against mobile genetic elements (viruses, transposable elements and conjugative plasmids). CRISPR clusters contain sequences complementary to antecedent mobile elements and target invading nucleic acids. CRISPR clusters are transcribed and processed into CRISPR RNA (crRNA). Functions as a ssRNA-specific endoribonuclease. Involved in the integration of spacer DNA into the CRISPR cassette.</text>
</comment>
<keyword evidence="3 9" id="KW-0540">Nuclease</keyword>
<proteinExistence type="inferred from homology"/>
<keyword evidence="4 9" id="KW-0479">Metal-binding</keyword>
<dbReference type="KEGG" id="het:BBW65_06670"/>
<evidence type="ECO:0000256" key="6">
    <source>
        <dbReference type="ARBA" id="ARBA00022801"/>
    </source>
</evidence>
<evidence type="ECO:0000256" key="1">
    <source>
        <dbReference type="ARBA" id="ARBA00001946"/>
    </source>
</evidence>
<sequence length="107" mass="12875">MEEKFMRVLVMFDVPTKTKEERNMATKFRQKLIKEGYFMLQFSVYVRICKGIASANRYMERLQLFLPKRGHIRAIILTEKQFDHMRILMGEESKIEQARKPVQLTLF</sequence>
<dbReference type="STRING" id="222136.BBW65_06670"/>
<evidence type="ECO:0000256" key="3">
    <source>
        <dbReference type="ARBA" id="ARBA00022722"/>
    </source>
</evidence>
<comment type="similarity">
    <text evidence="2 9">Belongs to the CRISPR-associated endoribonuclease Cas2 protein family.</text>
</comment>
<accession>A0A1B1U6R7</accession>
<dbReference type="Pfam" id="PF09827">
    <property type="entry name" value="CRISPR_Cas2"/>
    <property type="match status" value="1"/>
</dbReference>
<keyword evidence="7 9" id="KW-0460">Magnesium</keyword>
<evidence type="ECO:0000256" key="4">
    <source>
        <dbReference type="ARBA" id="ARBA00022723"/>
    </source>
</evidence>
<evidence type="ECO:0000256" key="2">
    <source>
        <dbReference type="ARBA" id="ARBA00009959"/>
    </source>
</evidence>
<dbReference type="GO" id="GO:0004521">
    <property type="term" value="F:RNA endonuclease activity"/>
    <property type="evidence" value="ECO:0007669"/>
    <property type="project" value="InterPro"/>
</dbReference>
<evidence type="ECO:0000256" key="9">
    <source>
        <dbReference type="HAMAP-Rule" id="MF_01471"/>
    </source>
</evidence>
<keyword evidence="6 9" id="KW-0378">Hydrolase</keyword>
<dbReference type="GO" id="GO:0051607">
    <property type="term" value="P:defense response to virus"/>
    <property type="evidence" value="ECO:0007669"/>
    <property type="project" value="UniProtKB-UniRule"/>
</dbReference>
<comment type="cofactor">
    <cofactor evidence="1 9">
        <name>Mg(2+)</name>
        <dbReference type="ChEBI" id="CHEBI:18420"/>
    </cofactor>
</comment>
<dbReference type="HAMAP" id="MF_01471">
    <property type="entry name" value="Cas2"/>
    <property type="match status" value="1"/>
</dbReference>
<name>A0A1B1U6R7_9HELI</name>
<dbReference type="RefSeq" id="WP_066341302.1">
    <property type="nucleotide sequence ID" value="NZ_CP016503.1"/>
</dbReference>
<dbReference type="EMBL" id="CP016503">
    <property type="protein sequence ID" value="ANV98494.1"/>
    <property type="molecule type" value="Genomic_DNA"/>
</dbReference>
<dbReference type="EC" id="3.1.-.-" evidence="9"/>
<dbReference type="InterPro" id="IPR021127">
    <property type="entry name" value="CRISPR_associated_Cas2"/>
</dbReference>
<evidence type="ECO:0000256" key="7">
    <source>
        <dbReference type="ARBA" id="ARBA00022842"/>
    </source>
</evidence>
<reference evidence="11" key="1">
    <citation type="submission" date="2016-07" db="EMBL/GenBank/DDBJ databases">
        <authorList>
            <person name="Florea S."/>
            <person name="Webb J.S."/>
            <person name="Jaromczyk J."/>
            <person name="Schardl C.L."/>
        </authorList>
    </citation>
    <scope>NUCLEOTIDE SEQUENCE [LARGE SCALE GENOMIC DNA]</scope>
    <source>
        <strain evidence="11">MIT 01-6242</strain>
    </source>
</reference>
<dbReference type="CDD" id="cd09638">
    <property type="entry name" value="Cas2_I_II_III"/>
    <property type="match status" value="1"/>
</dbReference>
<feature type="binding site" evidence="9">
    <location>
        <position position="13"/>
    </location>
    <ligand>
        <name>Mg(2+)</name>
        <dbReference type="ChEBI" id="CHEBI:18420"/>
        <note>catalytic</note>
    </ligand>
</feature>
<organism evidence="10 11">
    <name type="scientific">Helicobacter enhydrae</name>
    <dbReference type="NCBI Taxonomy" id="222136"/>
    <lineage>
        <taxon>Bacteria</taxon>
        <taxon>Pseudomonadati</taxon>
        <taxon>Campylobacterota</taxon>
        <taxon>Epsilonproteobacteria</taxon>
        <taxon>Campylobacterales</taxon>
        <taxon>Helicobacteraceae</taxon>
        <taxon>Helicobacter</taxon>
    </lineage>
</organism>
<dbReference type="InterPro" id="IPR019199">
    <property type="entry name" value="Virulence_VapD/CRISPR_Cas2"/>
</dbReference>
<gene>
    <name evidence="9" type="primary">cas2</name>
    <name evidence="10" type="ORF">BBW65_06670</name>
</gene>
<dbReference type="GO" id="GO:0043571">
    <property type="term" value="P:maintenance of CRISPR repeat elements"/>
    <property type="evidence" value="ECO:0007669"/>
    <property type="project" value="UniProtKB-UniRule"/>
</dbReference>
<dbReference type="GO" id="GO:0016787">
    <property type="term" value="F:hydrolase activity"/>
    <property type="evidence" value="ECO:0007669"/>
    <property type="project" value="UniProtKB-KW"/>
</dbReference>